<feature type="compositionally biased region" description="Low complexity" evidence="20">
    <location>
        <begin position="1833"/>
        <end position="1858"/>
    </location>
</feature>
<evidence type="ECO:0000256" key="9">
    <source>
        <dbReference type="ARBA" id="ARBA00022723"/>
    </source>
</evidence>
<dbReference type="GO" id="GO:0007189">
    <property type="term" value="P:adenylate cyclase-activating G protein-coupled receptor signaling pathway"/>
    <property type="evidence" value="ECO:0000318"/>
    <property type="project" value="GO_Central"/>
</dbReference>
<feature type="transmembrane region" description="Helical" evidence="21">
    <location>
        <begin position="351"/>
        <end position="371"/>
    </location>
</feature>
<feature type="transmembrane region" description="Helical" evidence="21">
    <location>
        <begin position="1436"/>
        <end position="1456"/>
    </location>
</feature>
<feature type="domain" description="Guanylate cyclase" evidence="22">
    <location>
        <begin position="2288"/>
        <end position="2419"/>
    </location>
</feature>
<evidence type="ECO:0000256" key="3">
    <source>
        <dbReference type="ARBA" id="ARBA00001946"/>
    </source>
</evidence>
<evidence type="ECO:0000256" key="18">
    <source>
        <dbReference type="ARBA" id="ARBA00061677"/>
    </source>
</evidence>
<keyword evidence="12" id="KW-0460">Magnesium</keyword>
<comment type="catalytic activity">
    <reaction evidence="1">
        <text>GTP = 3',5'-cyclic GMP + diphosphate</text>
        <dbReference type="Rhea" id="RHEA:13665"/>
        <dbReference type="ChEBI" id="CHEBI:33019"/>
        <dbReference type="ChEBI" id="CHEBI:37565"/>
        <dbReference type="ChEBI" id="CHEBI:57746"/>
        <dbReference type="EC" id="4.6.1.2"/>
    </reaction>
</comment>
<feature type="transmembrane region" description="Helical" evidence="21">
    <location>
        <begin position="1267"/>
        <end position="1291"/>
    </location>
</feature>
<evidence type="ECO:0000256" key="17">
    <source>
        <dbReference type="ARBA" id="ARBA00061340"/>
    </source>
</evidence>
<keyword evidence="10" id="KW-0547">Nucleotide-binding</keyword>
<evidence type="ECO:0000256" key="16">
    <source>
        <dbReference type="ARBA" id="ARBA00023293"/>
    </source>
</evidence>
<feature type="transmembrane region" description="Helical" evidence="21">
    <location>
        <begin position="2079"/>
        <end position="2098"/>
    </location>
</feature>
<feature type="region of interest" description="Disordered" evidence="20">
    <location>
        <begin position="1833"/>
        <end position="1859"/>
    </location>
</feature>
<comment type="subcellular location">
    <subcellularLocation>
        <location evidence="4">Cell membrane</location>
        <topology evidence="4">Multi-pass membrane protein</topology>
    </subcellularLocation>
</comment>
<dbReference type="EC" id="4.6.1.1" evidence="5"/>
<dbReference type="GO" id="GO:0005524">
    <property type="term" value="F:ATP binding"/>
    <property type="evidence" value="ECO:0007669"/>
    <property type="project" value="UniProtKB-KW"/>
</dbReference>
<gene>
    <name evidence="23" type="ORF">GSPATT00013081001</name>
</gene>
<feature type="transmembrane region" description="Helical" evidence="21">
    <location>
        <begin position="1205"/>
        <end position="1222"/>
    </location>
</feature>
<feature type="transmembrane region" description="Helical" evidence="21">
    <location>
        <begin position="1406"/>
        <end position="1424"/>
    </location>
</feature>
<feature type="transmembrane region" description="Helical" evidence="21">
    <location>
        <begin position="2110"/>
        <end position="2127"/>
    </location>
</feature>
<dbReference type="InterPro" id="IPR029787">
    <property type="entry name" value="Nucleotide_cyclase"/>
</dbReference>
<feature type="transmembrane region" description="Helical" evidence="21">
    <location>
        <begin position="1484"/>
        <end position="1502"/>
    </location>
</feature>
<feature type="transmembrane region" description="Helical" evidence="21">
    <location>
        <begin position="1514"/>
        <end position="1531"/>
    </location>
</feature>
<feature type="transmembrane region" description="Helical" evidence="21">
    <location>
        <begin position="1227"/>
        <end position="1247"/>
    </location>
</feature>
<evidence type="ECO:0000256" key="5">
    <source>
        <dbReference type="ARBA" id="ARBA00012201"/>
    </source>
</evidence>
<dbReference type="SUPFAM" id="SSF55073">
    <property type="entry name" value="Nucleotide cyclase"/>
    <property type="match status" value="2"/>
</dbReference>
<evidence type="ECO:0000256" key="12">
    <source>
        <dbReference type="ARBA" id="ARBA00022842"/>
    </source>
</evidence>
<accession>A0D3H6</accession>
<dbReference type="InterPro" id="IPR001054">
    <property type="entry name" value="A/G_cyclase"/>
</dbReference>
<dbReference type="eggNOG" id="KOG4171">
    <property type="taxonomic scope" value="Eukaryota"/>
</dbReference>
<keyword evidence="13 21" id="KW-1133">Transmembrane helix</keyword>
<dbReference type="Pfam" id="PF00211">
    <property type="entry name" value="Guanylate_cyc"/>
    <property type="match status" value="2"/>
</dbReference>
<dbReference type="EMBL" id="CT868274">
    <property type="protein sequence ID" value="CAK77593.1"/>
    <property type="molecule type" value="Genomic_DNA"/>
</dbReference>
<dbReference type="SMART" id="SM00044">
    <property type="entry name" value="CYCc"/>
    <property type="match status" value="2"/>
</dbReference>
<evidence type="ECO:0000256" key="13">
    <source>
        <dbReference type="ARBA" id="ARBA00022989"/>
    </source>
</evidence>
<feature type="transmembrane region" description="Helical" evidence="21">
    <location>
        <begin position="1165"/>
        <end position="1185"/>
    </location>
</feature>
<dbReference type="InParanoid" id="A0D3H6"/>
<sequence length="2471" mass="288509">MAFLDFNSKKQGGIEMEKQKSLIDVQNQKYRQLTFEYGQSYEDEVRRKQWLYEYMTGCLKEKILELLNTMFGDYINDLFLLISFILILVGIVQEDNQEDIISSLILFIVYLLPFLIEATIRAIQLFLEQKQSWQSILQQTRIAYTRLKGFKREDMVYSDTQNYLRQGRSSSIRSIQQLDSQSNVPDVLPASNVEDVFYSNLKRGDFILLSRNQQCPGDLVILDMSDRHGYFYSKSYFKQAFLQRKEPMKTTKVEMNAPNKGDLNYLRRILKGKLTFNNNYNFEQFEGHIKLSKDPKGEPILPENILFFGQALQFSEWVFGILINVGGQSLYSRNLQSVKKQQRNKNRYKNLSILQLFLYIIMPIIASLIQYYGYQSHQSFSNIILHCYQQFLAVLPSYLNLFLHLFDVFLIISENRSQQQQSKDCKELILENKQNTKQQSINYPVNMTQIMDTTHVFLNIQILSDAKIEALCHGDNIYQIDQTLIPDLVINQSFKKTQFYYNLTKQVNDENIEILQEKIETISPNVPPQKLSINSHQQYNVIISKETAQNKRPFFKQNTQTLHSPVLNNPNSARPSLEIFHSMDGGGFISSTLAGNLLNQQQHSQVSQEPEEEQVKQIQIYRENTLVELGLNQPFQYFELFSVISLCHLTRSELMTSGEENRSSQKNSKLGFSERERIRKPKFNIDQYFLAEDEALLKLSKLFKISYKTYGFNRQEQLCYVLKINDLEIPYQIHYRLYHQGFIDYDETKNNKMFKIPSRFIAMMIQDNNFQLKESNQLVLLCRFCIVTISDIPGYEKFDLVKKASLQKQIQYLINRGDIIICFLKMSIKEQDLQESKSLIINDYDKTIQLIELISENQYDIIGLFGISQNDNQDLIKESFITNRSRIVIQSEKPYELVLPFCIKNSVLHNETITYNFQSSSRDDILYQIRQIISSLNQEDPKKSSTLTNRRNAQIQNDKIKINNNALIIDGNVLDLILNDKYLTNHFGFIIHFNKIIIVYNMNNNLKQKLLNFVTKYDSEYYSSLCVNYSAGSHGLVKMSNFSYQRHEEIESDVMGFINQYSVNIDELELFDNLVIKTGFQLFQIKDATQRICIQWNLCFALLQMTLYCFPDYNGQLLFKDRLLILQILVPAIILIYSIKTIFVEQEYLTVKINTIKQKSLDLKNNHIVELLLETLMDVFLLTIVRYTCYMNNIQIELYNTKEEIAIFFSFILIIHVLKLAFLSKEIYLRLFLSLSTLLLILLHITIEMISLDYVLLRVLLIQPTTIMSFLSLLGLKIVMNLFGQFSIYLYKNFLERSQQDIDFNLILEIITKELQSVKNIQYLIKKVFQDSEIDLSVKQILGDNKNQLIQLNNYTLNFEEQVYNLEFIQMYISKWKFIGIITNLSYFFGLDIFLLIHYGLRFQKINTALFSIMLFMTFCQVFLINQSCYPSYKKLIIYFGFLQTIYRLFIISVDVYDQENKMYAFIFYYLVIFSLTQQINYKYVFIVIQQIITLVSGIVMLYANQKQHADDVYLGEIIVLFVSFSIISLQSRYQDDVTQREDYICWKVLEIERSKHQSVMSLLLPPFVLGRLDQGHLDFSENQGLVGIIFVDMCSFDVIVSEEDQNIVQLMDNIYRQFDQICSSTNCQKIETVGKTYMACSGLKCVEKFQPKGQHLKNPIERLVELAFGIQQEITNFKWGTNQKSFGLKIGIHYGRVLMGVIGSIKPQFSLIGDTVNTTSRLCAHCPEGLIQMSLQAYDQIKNVKSIKFTTNKIEAKGKGIIDTFLIEKKRSFEQSFNNKQKKSEMPHIDQNNSKIPFEILSKQAFQQLDRRLQDIQLTNQFLQKQEEIQQLNPPQNNQTQQPPTQQMISTQQQGTGQKAGNLNFTASQLQLFRKQTKRNLMNNYINLPSMNQITSPQALNQMQSNQNVLAPSNKLIHQKSIFSHQQQQTQQTQLDKIDKYQLQSSIQIPQQDPSNLNIISGIPDIPLDQSLNVMDSSIKEQTPLNCRKDDQKKFIDTTIRMIKFNDIELFIKSKPEVFNKTIPLFKIQEFFLEGKSTTIQENNNNKWHLISKEFLFEAFKNSDDVTKYYENELENGIRSVMISLLLLLIIHIFFIIFSQLQSVNTQQAVIRALGCFFILIELYFLQTHFFEWKRKRLLQVILIQLVSQCIILGVFYDQDKDKSVILSIESIITSCLLFAHKWLYVQEKILICAFMFTVWLIIISSVFIIDIWEVFFLLISIALLLQRELLSYLFSYKQMLNQQQIEIKKEDKMNLLSCLLPIHVLSQFLDDSTNSRKFSDVYNDCTILFADIAGFTKYSSSVQPEEVVSMLKNLFDEFDKLTQIHNVFKLYTIGDCYVVIGVTDNFKRDPIQEAFNVVEMSLNMLEAISLVRNQINYHDLHMRIGIHTGNVIGGIIGTDIIRYDVYGKDILIANKMESSSEEGRVLISETTKKLIEDNFAQSYIFNGRKLINIPSINTTITGFFLETAI</sequence>
<feature type="transmembrane region" description="Helical" evidence="21">
    <location>
        <begin position="2164"/>
        <end position="2185"/>
    </location>
</feature>
<evidence type="ECO:0000259" key="22">
    <source>
        <dbReference type="PROSITE" id="PS50125"/>
    </source>
</evidence>
<evidence type="ECO:0000256" key="14">
    <source>
        <dbReference type="ARBA" id="ARBA00023136"/>
    </source>
</evidence>
<reference evidence="23 24" key="1">
    <citation type="journal article" date="2006" name="Nature">
        <title>Global trends of whole-genome duplications revealed by the ciliate Paramecium tetraurelia.</title>
        <authorList>
            <consortium name="Genoscope"/>
            <person name="Aury J.-M."/>
            <person name="Jaillon O."/>
            <person name="Duret L."/>
            <person name="Noel B."/>
            <person name="Jubin C."/>
            <person name="Porcel B.M."/>
            <person name="Segurens B."/>
            <person name="Daubin V."/>
            <person name="Anthouard V."/>
            <person name="Aiach N."/>
            <person name="Arnaiz O."/>
            <person name="Billaut A."/>
            <person name="Beisson J."/>
            <person name="Blanc I."/>
            <person name="Bouhouche K."/>
            <person name="Camara F."/>
            <person name="Duharcourt S."/>
            <person name="Guigo R."/>
            <person name="Gogendeau D."/>
            <person name="Katinka M."/>
            <person name="Keller A.-M."/>
            <person name="Kissmehl R."/>
            <person name="Klotz C."/>
            <person name="Koll F."/>
            <person name="Le Moue A."/>
            <person name="Lepere C."/>
            <person name="Malinsky S."/>
            <person name="Nowacki M."/>
            <person name="Nowak J.K."/>
            <person name="Plattner H."/>
            <person name="Poulain J."/>
            <person name="Ruiz F."/>
            <person name="Serrano V."/>
            <person name="Zagulski M."/>
            <person name="Dessen P."/>
            <person name="Betermier M."/>
            <person name="Weissenbach J."/>
            <person name="Scarpelli C."/>
            <person name="Schachter V."/>
            <person name="Sperling L."/>
            <person name="Meyer E."/>
            <person name="Cohen J."/>
            <person name="Wincker P."/>
        </authorList>
    </citation>
    <scope>NUCLEOTIDE SEQUENCE [LARGE SCALE GENOMIC DNA]</scope>
    <source>
        <strain evidence="23 24">Stock d4-2</strain>
    </source>
</reference>
<name>A0D3H6_PARTE</name>
<evidence type="ECO:0000256" key="20">
    <source>
        <dbReference type="SAM" id="MobiDB-lite"/>
    </source>
</evidence>
<dbReference type="RefSeq" id="XP_001444990.1">
    <property type="nucleotide sequence ID" value="XM_001444953.1"/>
</dbReference>
<dbReference type="GO" id="GO:0046872">
    <property type="term" value="F:metal ion binding"/>
    <property type="evidence" value="ECO:0007669"/>
    <property type="project" value="UniProtKB-KW"/>
</dbReference>
<comment type="catalytic activity">
    <reaction evidence="2">
        <text>ATP = 3',5'-cyclic AMP + diphosphate</text>
        <dbReference type="Rhea" id="RHEA:15389"/>
        <dbReference type="ChEBI" id="CHEBI:30616"/>
        <dbReference type="ChEBI" id="CHEBI:33019"/>
        <dbReference type="ChEBI" id="CHEBI:58165"/>
        <dbReference type="EC" id="4.6.1.1"/>
    </reaction>
</comment>
<dbReference type="GO" id="GO:0005886">
    <property type="term" value="C:plasma membrane"/>
    <property type="evidence" value="ECO:0000318"/>
    <property type="project" value="GO_Central"/>
</dbReference>
<evidence type="ECO:0000256" key="2">
    <source>
        <dbReference type="ARBA" id="ARBA00001593"/>
    </source>
</evidence>
<dbReference type="EC" id="4.6.1.2" evidence="6"/>
<dbReference type="PANTHER" id="PTHR45627">
    <property type="entry name" value="ADENYLATE CYCLASE TYPE 1"/>
    <property type="match status" value="1"/>
</dbReference>
<dbReference type="Proteomes" id="UP000000600">
    <property type="component" value="Unassembled WGS sequence"/>
</dbReference>
<evidence type="ECO:0000256" key="6">
    <source>
        <dbReference type="ARBA" id="ARBA00012202"/>
    </source>
</evidence>
<evidence type="ECO:0000256" key="8">
    <source>
        <dbReference type="ARBA" id="ARBA00022692"/>
    </source>
</evidence>
<keyword evidence="8 21" id="KW-0812">Transmembrane</keyword>
<evidence type="ECO:0000256" key="4">
    <source>
        <dbReference type="ARBA" id="ARBA00004651"/>
    </source>
</evidence>
<feature type="domain" description="Guanylate cyclase" evidence="22">
    <location>
        <begin position="1588"/>
        <end position="1724"/>
    </location>
</feature>
<evidence type="ECO:0000256" key="11">
    <source>
        <dbReference type="ARBA" id="ARBA00022840"/>
    </source>
</evidence>
<feature type="transmembrane region" description="Helical" evidence="21">
    <location>
        <begin position="2192"/>
        <end position="2211"/>
    </location>
</feature>
<evidence type="ECO:0000256" key="10">
    <source>
        <dbReference type="ARBA" id="ARBA00022741"/>
    </source>
</evidence>
<feature type="transmembrane region" description="Helical" evidence="21">
    <location>
        <begin position="1378"/>
        <end position="1400"/>
    </location>
</feature>
<dbReference type="OMA" id="REDYICW"/>
<dbReference type="GO" id="GO:0004383">
    <property type="term" value="F:guanylate cyclase activity"/>
    <property type="evidence" value="ECO:0007669"/>
    <property type="project" value="UniProtKB-EC"/>
</dbReference>
<dbReference type="OrthoDB" id="6127067at2759"/>
<dbReference type="GO" id="GO:0035556">
    <property type="term" value="P:intracellular signal transduction"/>
    <property type="evidence" value="ECO:0007669"/>
    <property type="project" value="InterPro"/>
</dbReference>
<keyword evidence="11" id="KW-0067">ATP-binding</keyword>
<feature type="transmembrane region" description="Helical" evidence="21">
    <location>
        <begin position="1462"/>
        <end position="1477"/>
    </location>
</feature>
<keyword evidence="7" id="KW-1003">Cell membrane</keyword>
<keyword evidence="16" id="KW-0141">cGMP biosynthesis</keyword>
<evidence type="ECO:0000256" key="15">
    <source>
        <dbReference type="ARBA" id="ARBA00023239"/>
    </source>
</evidence>
<dbReference type="KEGG" id="ptm:GSPATT00013081001"/>
<comment type="similarity">
    <text evidence="17">In the N-terminal section; belongs to the cation transport ATPase (P-type) (TC 3.A.3) family. Type IV subfamily.</text>
</comment>
<keyword evidence="24" id="KW-1185">Reference proteome</keyword>
<comment type="similarity">
    <text evidence="18">In the C-terminal section; belongs to the adenylyl cyclase class-4/guanylyl cyclase family.</text>
</comment>
<evidence type="ECO:0000256" key="7">
    <source>
        <dbReference type="ARBA" id="ARBA00022475"/>
    </source>
</evidence>
<comment type="cofactor">
    <cofactor evidence="3">
        <name>Mg(2+)</name>
        <dbReference type="ChEBI" id="CHEBI:18420"/>
    </cofactor>
</comment>
<dbReference type="STRING" id="5888.A0D3H6"/>
<feature type="transmembrane region" description="Helical" evidence="21">
    <location>
        <begin position="2139"/>
        <end position="2158"/>
    </location>
</feature>
<feature type="transmembrane region" description="Helical" evidence="21">
    <location>
        <begin position="1123"/>
        <end position="1144"/>
    </location>
</feature>
<dbReference type="Gene3D" id="3.30.70.1230">
    <property type="entry name" value="Nucleotide cyclase"/>
    <property type="match status" value="2"/>
</dbReference>
<dbReference type="CDD" id="cd07302">
    <property type="entry name" value="CHD"/>
    <property type="match status" value="2"/>
</dbReference>
<dbReference type="GO" id="GO:0004016">
    <property type="term" value="F:adenylate cyclase activity"/>
    <property type="evidence" value="ECO:0000318"/>
    <property type="project" value="GO_Central"/>
</dbReference>
<dbReference type="GO" id="GO:0006171">
    <property type="term" value="P:cAMP biosynthetic process"/>
    <property type="evidence" value="ECO:0000318"/>
    <property type="project" value="GO_Central"/>
</dbReference>
<dbReference type="PANTHER" id="PTHR45627:SF12">
    <property type="entry name" value="ADENYLATE CYCLASE TYPE 2"/>
    <property type="match status" value="1"/>
</dbReference>
<proteinExistence type="inferred from homology"/>
<evidence type="ECO:0000256" key="1">
    <source>
        <dbReference type="ARBA" id="ARBA00001436"/>
    </source>
</evidence>
<evidence type="ECO:0000256" key="19">
    <source>
        <dbReference type="ARBA" id="ARBA00075861"/>
    </source>
</evidence>
<keyword evidence="9" id="KW-0479">Metal-binding</keyword>
<protein>
    <recommendedName>
        <fullName evidence="19">Guanylyl cyclase</fullName>
        <ecNumber evidence="5">4.6.1.1</ecNumber>
        <ecNumber evidence="6">4.6.1.2</ecNumber>
    </recommendedName>
</protein>
<dbReference type="HOGENOM" id="CLU_000619_1_0_1"/>
<keyword evidence="14 21" id="KW-0472">Membrane</keyword>
<evidence type="ECO:0000313" key="24">
    <source>
        <dbReference type="Proteomes" id="UP000000600"/>
    </source>
</evidence>
<organism evidence="23 24">
    <name type="scientific">Paramecium tetraurelia</name>
    <dbReference type="NCBI Taxonomy" id="5888"/>
    <lineage>
        <taxon>Eukaryota</taxon>
        <taxon>Sar</taxon>
        <taxon>Alveolata</taxon>
        <taxon>Ciliophora</taxon>
        <taxon>Intramacronucleata</taxon>
        <taxon>Oligohymenophorea</taxon>
        <taxon>Peniculida</taxon>
        <taxon>Parameciidae</taxon>
        <taxon>Paramecium</taxon>
    </lineage>
</organism>
<dbReference type="eggNOG" id="KOG3619">
    <property type="taxonomic scope" value="Eukaryota"/>
</dbReference>
<dbReference type="FunFam" id="3.30.70.1230:FF:000026">
    <property type="entry name" value="Guanylyl cyclase, putative"/>
    <property type="match status" value="1"/>
</dbReference>
<dbReference type="GeneID" id="5030775"/>
<feature type="transmembrane region" description="Helical" evidence="21">
    <location>
        <begin position="104"/>
        <end position="127"/>
    </location>
</feature>
<dbReference type="PROSITE" id="PS50125">
    <property type="entry name" value="GUANYLATE_CYCLASE_2"/>
    <property type="match status" value="2"/>
</dbReference>
<keyword evidence="15" id="KW-0456">Lyase</keyword>
<evidence type="ECO:0000313" key="23">
    <source>
        <dbReference type="EMBL" id="CAK77593.1"/>
    </source>
</evidence>
<evidence type="ECO:0000256" key="21">
    <source>
        <dbReference type="SAM" id="Phobius"/>
    </source>
</evidence>
<feature type="transmembrane region" description="Helical" evidence="21">
    <location>
        <begin position="74"/>
        <end position="92"/>
    </location>
</feature>